<dbReference type="Pfam" id="PF00300">
    <property type="entry name" value="His_Phos_1"/>
    <property type="match status" value="1"/>
</dbReference>
<dbReference type="CDD" id="cd07067">
    <property type="entry name" value="HP_PGM_like"/>
    <property type="match status" value="1"/>
</dbReference>
<proteinExistence type="predicted"/>
<dbReference type="Gene3D" id="3.40.50.1240">
    <property type="entry name" value="Phosphoglycerate mutase-like"/>
    <property type="match status" value="1"/>
</dbReference>
<keyword evidence="1" id="KW-0812">Transmembrane</keyword>
<accession>A0A0D5YXJ1</accession>
<dbReference type="KEGG" id="mlt:VC82_3014"/>
<dbReference type="SUPFAM" id="SSF53254">
    <property type="entry name" value="Phosphoglycerate mutase-like"/>
    <property type="match status" value="1"/>
</dbReference>
<sequence length="196" mass="22324">MLFLALVENSNLNNVNMIKLMNFCKVFIFSSLIVLFFSCKGTEEKNDYEGEPVITTFYLIRHAEKDRTDPDNPDPELNQDGLTRALKWAEIFDPIPLDAIYSTNYERTSMTAAPTSVKKDIDIKYYDPSSLDIEDFKLQNEGLNVLIVGHSNTTPMLVNKLLGVEKYNQMDDSDNSSLFIVRIIDGKATDILLNMH</sequence>
<name>A0A0D5YXJ1_9FLAO</name>
<dbReference type="RefSeq" id="WP_245615925.1">
    <property type="nucleotide sequence ID" value="NZ_CP011071.1"/>
</dbReference>
<dbReference type="HOGENOM" id="CLU_112476_0_0_10"/>
<evidence type="ECO:0000313" key="3">
    <source>
        <dbReference type="Proteomes" id="UP000032726"/>
    </source>
</evidence>
<reference evidence="2 3" key="1">
    <citation type="submission" date="2015-03" db="EMBL/GenBank/DDBJ databases">
        <title>Complete genome sequence of Muricauda lutaonensis CC-HSB-11T, isolated from a coastal hot spring.</title>
        <authorList>
            <person name="Kim K.M."/>
        </authorList>
    </citation>
    <scope>NUCLEOTIDE SEQUENCE [LARGE SCALE GENOMIC DNA]</scope>
    <source>
        <strain evidence="2 3">CC-HSB-11</strain>
    </source>
</reference>
<dbReference type="STRING" id="516051.VC82_3014"/>
<dbReference type="Proteomes" id="UP000032726">
    <property type="component" value="Chromosome"/>
</dbReference>
<evidence type="ECO:0000256" key="1">
    <source>
        <dbReference type="SAM" id="Phobius"/>
    </source>
</evidence>
<organism evidence="2 3">
    <name type="scientific">Flagellimonas lutaonensis</name>
    <dbReference type="NCBI Taxonomy" id="516051"/>
    <lineage>
        <taxon>Bacteria</taxon>
        <taxon>Pseudomonadati</taxon>
        <taxon>Bacteroidota</taxon>
        <taxon>Flavobacteriia</taxon>
        <taxon>Flavobacteriales</taxon>
        <taxon>Flavobacteriaceae</taxon>
        <taxon>Flagellimonas</taxon>
    </lineage>
</organism>
<feature type="transmembrane region" description="Helical" evidence="1">
    <location>
        <begin position="20"/>
        <end position="39"/>
    </location>
</feature>
<keyword evidence="1" id="KW-1133">Transmembrane helix</keyword>
<keyword evidence="1" id="KW-0472">Membrane</keyword>
<gene>
    <name evidence="2" type="ORF">VC82_3014</name>
</gene>
<dbReference type="EMBL" id="CP011071">
    <property type="protein sequence ID" value="AKA36558.1"/>
    <property type="molecule type" value="Genomic_DNA"/>
</dbReference>
<dbReference type="InterPro" id="IPR029033">
    <property type="entry name" value="His_PPase_superfam"/>
</dbReference>
<protein>
    <submittedName>
        <fullName evidence="2">Phosphoglycerate mutase</fullName>
    </submittedName>
</protein>
<dbReference type="InterPro" id="IPR013078">
    <property type="entry name" value="His_Pase_superF_clade-1"/>
</dbReference>
<keyword evidence="3" id="KW-1185">Reference proteome</keyword>
<dbReference type="PATRIC" id="fig|516051.4.peg.3091"/>
<dbReference type="AlphaFoldDB" id="A0A0D5YXJ1"/>
<evidence type="ECO:0000313" key="2">
    <source>
        <dbReference type="EMBL" id="AKA36558.1"/>
    </source>
</evidence>